<organism evidence="1">
    <name type="scientific">Arundo donax</name>
    <name type="common">Giant reed</name>
    <name type="synonym">Donax arundinaceus</name>
    <dbReference type="NCBI Taxonomy" id="35708"/>
    <lineage>
        <taxon>Eukaryota</taxon>
        <taxon>Viridiplantae</taxon>
        <taxon>Streptophyta</taxon>
        <taxon>Embryophyta</taxon>
        <taxon>Tracheophyta</taxon>
        <taxon>Spermatophyta</taxon>
        <taxon>Magnoliopsida</taxon>
        <taxon>Liliopsida</taxon>
        <taxon>Poales</taxon>
        <taxon>Poaceae</taxon>
        <taxon>PACMAD clade</taxon>
        <taxon>Arundinoideae</taxon>
        <taxon>Arundineae</taxon>
        <taxon>Arundo</taxon>
    </lineage>
</organism>
<sequence length="107" mass="11609">MLPVISFAPTDFNNISTDSVDVASDQTLLVLDMEQDSAALELKSTTLLPVDKTSTQLLSCPCTLKNTSKSIKLSYRRWPCNWSSISSFGRANGRKPDGNLLLSSPAS</sequence>
<reference evidence="1" key="2">
    <citation type="journal article" date="2015" name="Data Brief">
        <title>Shoot transcriptome of the giant reed, Arundo donax.</title>
        <authorList>
            <person name="Barrero R.A."/>
            <person name="Guerrero F.D."/>
            <person name="Moolhuijzen P."/>
            <person name="Goolsby J.A."/>
            <person name="Tidwell J."/>
            <person name="Bellgard S.E."/>
            <person name="Bellgard M.I."/>
        </authorList>
    </citation>
    <scope>NUCLEOTIDE SEQUENCE</scope>
    <source>
        <tissue evidence="1">Shoot tissue taken approximately 20 cm above the soil surface</tissue>
    </source>
</reference>
<name>A0A0A9HHL7_ARUDO</name>
<accession>A0A0A9HHL7</accession>
<dbReference type="AlphaFoldDB" id="A0A0A9HHL7"/>
<proteinExistence type="predicted"/>
<protein>
    <submittedName>
        <fullName evidence="1">Uncharacterized protein</fullName>
    </submittedName>
</protein>
<reference evidence="1" key="1">
    <citation type="submission" date="2014-09" db="EMBL/GenBank/DDBJ databases">
        <authorList>
            <person name="Magalhaes I.L.F."/>
            <person name="Oliveira U."/>
            <person name="Santos F.R."/>
            <person name="Vidigal T.H.D.A."/>
            <person name="Brescovit A.D."/>
            <person name="Santos A.J."/>
        </authorList>
    </citation>
    <scope>NUCLEOTIDE SEQUENCE</scope>
    <source>
        <tissue evidence="1">Shoot tissue taken approximately 20 cm above the soil surface</tissue>
    </source>
</reference>
<dbReference type="EMBL" id="GBRH01165493">
    <property type="protein sequence ID" value="JAE32403.1"/>
    <property type="molecule type" value="Transcribed_RNA"/>
</dbReference>
<evidence type="ECO:0000313" key="1">
    <source>
        <dbReference type="EMBL" id="JAE32403.1"/>
    </source>
</evidence>